<protein>
    <recommendedName>
        <fullName evidence="1">RNase H type-1 domain-containing protein</fullName>
    </recommendedName>
</protein>
<dbReference type="Proteomes" id="UP000265703">
    <property type="component" value="Unassembled WGS sequence"/>
</dbReference>
<gene>
    <name evidence="2" type="ORF">C1645_774806</name>
</gene>
<dbReference type="Gene3D" id="3.30.420.10">
    <property type="entry name" value="Ribonuclease H-like superfamily/Ribonuclease H"/>
    <property type="match status" value="1"/>
</dbReference>
<dbReference type="GO" id="GO:0003676">
    <property type="term" value="F:nucleic acid binding"/>
    <property type="evidence" value="ECO:0007669"/>
    <property type="project" value="InterPro"/>
</dbReference>
<accession>A0A397SQU8</accession>
<organism evidence="2 3">
    <name type="scientific">Glomus cerebriforme</name>
    <dbReference type="NCBI Taxonomy" id="658196"/>
    <lineage>
        <taxon>Eukaryota</taxon>
        <taxon>Fungi</taxon>
        <taxon>Fungi incertae sedis</taxon>
        <taxon>Mucoromycota</taxon>
        <taxon>Glomeromycotina</taxon>
        <taxon>Glomeromycetes</taxon>
        <taxon>Glomerales</taxon>
        <taxon>Glomeraceae</taxon>
        <taxon>Glomus</taxon>
    </lineage>
</organism>
<dbReference type="STRING" id="658196.A0A397SQU8"/>
<dbReference type="AlphaFoldDB" id="A0A397SQU8"/>
<comment type="caution">
    <text evidence="2">The sequence shown here is derived from an EMBL/GenBank/DDBJ whole genome shotgun (WGS) entry which is preliminary data.</text>
</comment>
<proteinExistence type="predicted"/>
<evidence type="ECO:0000313" key="2">
    <source>
        <dbReference type="EMBL" id="RIA88503.1"/>
    </source>
</evidence>
<dbReference type="GO" id="GO:0004523">
    <property type="term" value="F:RNA-DNA hybrid ribonuclease activity"/>
    <property type="evidence" value="ECO:0007669"/>
    <property type="project" value="InterPro"/>
</dbReference>
<dbReference type="SUPFAM" id="SSF53098">
    <property type="entry name" value="Ribonuclease H-like"/>
    <property type="match status" value="1"/>
</dbReference>
<dbReference type="OrthoDB" id="2423558at2759"/>
<dbReference type="PROSITE" id="PS50879">
    <property type="entry name" value="RNASE_H_1"/>
    <property type="match status" value="1"/>
</dbReference>
<dbReference type="EMBL" id="QKYT01000261">
    <property type="protein sequence ID" value="RIA88503.1"/>
    <property type="molecule type" value="Genomic_DNA"/>
</dbReference>
<reference evidence="2 3" key="1">
    <citation type="submission" date="2018-06" db="EMBL/GenBank/DDBJ databases">
        <title>Comparative genomics reveals the genomic features of Rhizophagus irregularis, R. cerebriforme, R. diaphanum and Gigaspora rosea, and their symbiotic lifestyle signature.</title>
        <authorList>
            <person name="Morin E."/>
            <person name="San Clemente H."/>
            <person name="Chen E.C.H."/>
            <person name="De La Providencia I."/>
            <person name="Hainaut M."/>
            <person name="Kuo A."/>
            <person name="Kohler A."/>
            <person name="Murat C."/>
            <person name="Tang N."/>
            <person name="Roy S."/>
            <person name="Loubradou J."/>
            <person name="Henrissat B."/>
            <person name="Grigoriev I.V."/>
            <person name="Corradi N."/>
            <person name="Roux C."/>
            <person name="Martin F.M."/>
        </authorList>
    </citation>
    <scope>NUCLEOTIDE SEQUENCE [LARGE SCALE GENOMIC DNA]</scope>
    <source>
        <strain evidence="2 3">DAOM 227022</strain>
    </source>
</reference>
<name>A0A397SQU8_9GLOM</name>
<keyword evidence="3" id="KW-1185">Reference proteome</keyword>
<dbReference type="InterPro" id="IPR012337">
    <property type="entry name" value="RNaseH-like_sf"/>
</dbReference>
<evidence type="ECO:0000313" key="3">
    <source>
        <dbReference type="Proteomes" id="UP000265703"/>
    </source>
</evidence>
<dbReference type="Pfam" id="PF00075">
    <property type="entry name" value="RNase_H"/>
    <property type="match status" value="1"/>
</dbReference>
<feature type="domain" description="RNase H type-1" evidence="1">
    <location>
        <begin position="1"/>
        <end position="96"/>
    </location>
</feature>
<dbReference type="InterPro" id="IPR036397">
    <property type="entry name" value="RNaseH_sf"/>
</dbReference>
<sequence>MPLSTKTEAFAIATALLTVPPKSTIKLFTDSANCNFRTLYRPVNRKKLKINNYHIWFLIQQLIKDHHLHISFVKVKGHSNNRYNEIADNLAKQGCSLNKCIMINPNFLKDLKAFNNFNNIGPIDKDVRKWTNTLFNSKTFNDMLNNKSMFNTLQITLSHDIDWTFTERWLKYNPTTSVTSQELRISYMSYKTKSFNHSLPTGDILLRNFPKLYPDSILNCPNCNISKFSNDHVFTCTSFLHIHDSFKNYLHIFYRPTTRT</sequence>
<dbReference type="InterPro" id="IPR002156">
    <property type="entry name" value="RNaseH_domain"/>
</dbReference>
<evidence type="ECO:0000259" key="1">
    <source>
        <dbReference type="PROSITE" id="PS50879"/>
    </source>
</evidence>